<dbReference type="SUPFAM" id="SSF51735">
    <property type="entry name" value="NAD(P)-binding Rossmann-fold domains"/>
    <property type="match status" value="1"/>
</dbReference>
<evidence type="ECO:0000259" key="1">
    <source>
        <dbReference type="Pfam" id="PF01408"/>
    </source>
</evidence>
<protein>
    <recommendedName>
        <fullName evidence="5">Gfo/Idh/MocA-like oxidoreductase N-terminal domain-containing protein</fullName>
    </recommendedName>
</protein>
<dbReference type="PANTHER" id="PTHR42840">
    <property type="entry name" value="NAD(P)-BINDING ROSSMANN-FOLD SUPERFAMILY PROTEIN-RELATED"/>
    <property type="match status" value="1"/>
</dbReference>
<reference evidence="3 4" key="1">
    <citation type="submission" date="2024-04" db="EMBL/GenBank/DDBJ databases">
        <title>Symmetric and asymmetric DNA N6-adenine methylation regulates different biological responses in Mucorales.</title>
        <authorList>
            <consortium name="Lawrence Berkeley National Laboratory"/>
            <person name="Lax C."/>
            <person name="Mondo S.J."/>
            <person name="Osorio-Concepcion M."/>
            <person name="Muszewska A."/>
            <person name="Corrochano-Luque M."/>
            <person name="Gutierrez G."/>
            <person name="Riley R."/>
            <person name="Lipzen A."/>
            <person name="Guo J."/>
            <person name="Hundley H."/>
            <person name="Amirebrahimi M."/>
            <person name="Ng V."/>
            <person name="Lorenzo-Gutierrez D."/>
            <person name="Binder U."/>
            <person name="Yang J."/>
            <person name="Song Y."/>
            <person name="Canovas D."/>
            <person name="Navarro E."/>
            <person name="Freitag M."/>
            <person name="Gabaldon T."/>
            <person name="Grigoriev I.V."/>
            <person name="Corrochano L.M."/>
            <person name="Nicolas F.E."/>
            <person name="Garre V."/>
        </authorList>
    </citation>
    <scope>NUCLEOTIDE SEQUENCE [LARGE SCALE GENOMIC DNA]</scope>
    <source>
        <strain evidence="3 4">L51</strain>
    </source>
</reference>
<sequence length="347" mass="37442">MSSQAPIKVGIIGTGIFAYRHLKAYRALGQDKFQIVACCNRSKEKAVKFAQEAGIPESAIYSDPQQLINDPNVELVDTLLPVQYNLGIVEAAIAAKKHIIFEKPIAHNIEDARKIVLAARKADTVVAVAENWGFHPLVVAVGKFVQDGSIGEIINFTYDSVRSYKPDSAYLSTSWRQAPQHPGGYLSDGGVHDMAHLLPILGKFQSVSAFATQRYEIHGAEDTMAAAAKLENGAVGVINFTYCAAGVTRQTLAVHGTKGTVRLLNRDEVELLDASGNPADTSVITKDFDLNAFSDVEGEMANFHDVLRNGAKLALTPDDAFHHFAVIVAALESVKTESVAKVAKVDV</sequence>
<proteinExistence type="predicted"/>
<dbReference type="PANTHER" id="PTHR42840:SF5">
    <property type="entry name" value="NAD(P)-BINDING ROSSMANN-FOLD SUPERFAMILY PROTEIN"/>
    <property type="match status" value="1"/>
</dbReference>
<feature type="domain" description="Gfo/Idh/MocA-like oxidoreductase N-terminal" evidence="1">
    <location>
        <begin position="7"/>
        <end position="129"/>
    </location>
</feature>
<name>A0ABR3AKX7_PHYBL</name>
<keyword evidence="4" id="KW-1185">Reference proteome</keyword>
<evidence type="ECO:0000313" key="4">
    <source>
        <dbReference type="Proteomes" id="UP001448207"/>
    </source>
</evidence>
<dbReference type="InterPro" id="IPR000683">
    <property type="entry name" value="Gfo/Idh/MocA-like_OxRdtase_N"/>
</dbReference>
<dbReference type="Pfam" id="PF01408">
    <property type="entry name" value="GFO_IDH_MocA"/>
    <property type="match status" value="1"/>
</dbReference>
<dbReference type="SUPFAM" id="SSF55347">
    <property type="entry name" value="Glyceraldehyde-3-phosphate dehydrogenase-like, C-terminal domain"/>
    <property type="match status" value="1"/>
</dbReference>
<organism evidence="3 4">
    <name type="scientific">Phycomyces blakesleeanus</name>
    <dbReference type="NCBI Taxonomy" id="4837"/>
    <lineage>
        <taxon>Eukaryota</taxon>
        <taxon>Fungi</taxon>
        <taxon>Fungi incertae sedis</taxon>
        <taxon>Mucoromycota</taxon>
        <taxon>Mucoromycotina</taxon>
        <taxon>Mucoromycetes</taxon>
        <taxon>Mucorales</taxon>
        <taxon>Phycomycetaceae</taxon>
        <taxon>Phycomyces</taxon>
    </lineage>
</organism>
<accession>A0ABR3AKX7</accession>
<dbReference type="InterPro" id="IPR036291">
    <property type="entry name" value="NAD(P)-bd_dom_sf"/>
</dbReference>
<feature type="domain" description="Gfo/Idh/MocA-like oxidoreductase C-terminal" evidence="2">
    <location>
        <begin position="145"/>
        <end position="339"/>
    </location>
</feature>
<dbReference type="EMBL" id="JBCLYO010000031">
    <property type="protein sequence ID" value="KAL0076377.1"/>
    <property type="molecule type" value="Genomic_DNA"/>
</dbReference>
<dbReference type="Gene3D" id="3.30.360.10">
    <property type="entry name" value="Dihydrodipicolinate Reductase, domain 2"/>
    <property type="match status" value="1"/>
</dbReference>
<evidence type="ECO:0008006" key="5">
    <source>
        <dbReference type="Google" id="ProtNLM"/>
    </source>
</evidence>
<comment type="caution">
    <text evidence="3">The sequence shown here is derived from an EMBL/GenBank/DDBJ whole genome shotgun (WGS) entry which is preliminary data.</text>
</comment>
<gene>
    <name evidence="3" type="ORF">J3Q64DRAFT_1771388</name>
</gene>
<dbReference type="Gene3D" id="3.40.50.720">
    <property type="entry name" value="NAD(P)-binding Rossmann-like Domain"/>
    <property type="match status" value="1"/>
</dbReference>
<evidence type="ECO:0000259" key="2">
    <source>
        <dbReference type="Pfam" id="PF02894"/>
    </source>
</evidence>
<dbReference type="Proteomes" id="UP001448207">
    <property type="component" value="Unassembled WGS sequence"/>
</dbReference>
<dbReference type="Pfam" id="PF02894">
    <property type="entry name" value="GFO_IDH_MocA_C"/>
    <property type="match status" value="1"/>
</dbReference>
<evidence type="ECO:0000313" key="3">
    <source>
        <dbReference type="EMBL" id="KAL0076377.1"/>
    </source>
</evidence>
<dbReference type="InterPro" id="IPR004104">
    <property type="entry name" value="Gfo/Idh/MocA-like_OxRdtase_C"/>
</dbReference>